<evidence type="ECO:0000313" key="3">
    <source>
        <dbReference type="Proteomes" id="UP001230504"/>
    </source>
</evidence>
<dbReference type="EMBL" id="JAHLJV010000045">
    <property type="protein sequence ID" value="KAK1585354.1"/>
    <property type="molecule type" value="Genomic_DNA"/>
</dbReference>
<feature type="transmembrane region" description="Helical" evidence="1">
    <location>
        <begin position="45"/>
        <end position="67"/>
    </location>
</feature>
<keyword evidence="1" id="KW-0812">Transmembrane</keyword>
<keyword evidence="1" id="KW-1133">Transmembrane helix</keyword>
<dbReference type="Proteomes" id="UP001230504">
    <property type="component" value="Unassembled WGS sequence"/>
</dbReference>
<keyword evidence="1" id="KW-0472">Membrane</keyword>
<organism evidence="2 3">
    <name type="scientific">Colletotrichum navitas</name>
    <dbReference type="NCBI Taxonomy" id="681940"/>
    <lineage>
        <taxon>Eukaryota</taxon>
        <taxon>Fungi</taxon>
        <taxon>Dikarya</taxon>
        <taxon>Ascomycota</taxon>
        <taxon>Pezizomycotina</taxon>
        <taxon>Sordariomycetes</taxon>
        <taxon>Hypocreomycetidae</taxon>
        <taxon>Glomerellales</taxon>
        <taxon>Glomerellaceae</taxon>
        <taxon>Colletotrichum</taxon>
        <taxon>Colletotrichum graminicola species complex</taxon>
    </lineage>
</organism>
<comment type="caution">
    <text evidence="2">The sequence shown here is derived from an EMBL/GenBank/DDBJ whole genome shotgun (WGS) entry which is preliminary data.</text>
</comment>
<dbReference type="AlphaFoldDB" id="A0AAD8V447"/>
<dbReference type="RefSeq" id="XP_060412380.1">
    <property type="nucleotide sequence ID" value="XM_060552030.1"/>
</dbReference>
<reference evidence="2" key="1">
    <citation type="submission" date="2021-06" db="EMBL/GenBank/DDBJ databases">
        <title>Comparative genomics, transcriptomics and evolutionary studies reveal genomic signatures of adaptation to plant cell wall in hemibiotrophic fungi.</title>
        <authorList>
            <consortium name="DOE Joint Genome Institute"/>
            <person name="Baroncelli R."/>
            <person name="Diaz J.F."/>
            <person name="Benocci T."/>
            <person name="Peng M."/>
            <person name="Battaglia E."/>
            <person name="Haridas S."/>
            <person name="Andreopoulos W."/>
            <person name="Labutti K."/>
            <person name="Pangilinan J."/>
            <person name="Floch G.L."/>
            <person name="Makela M.R."/>
            <person name="Henrissat B."/>
            <person name="Grigoriev I.V."/>
            <person name="Crouch J.A."/>
            <person name="De Vries R.P."/>
            <person name="Sukno S.A."/>
            <person name="Thon M.R."/>
        </authorList>
    </citation>
    <scope>NUCLEOTIDE SEQUENCE</scope>
    <source>
        <strain evidence="2">CBS 125086</strain>
    </source>
</reference>
<sequence>MAGRTRTARPVPHFRGAVVGPLRETSSTPHPNLSALVSLPSTSSMRWSCVPLTVFPCFISLLFLLLFSLGLRVSRVDICSDGFALGHSRVEARFWGGIFGEGTTTREILLRSFGSCRYGQATARRANKEEGVISLVFGLIRLVGKLLLRHLH</sequence>
<evidence type="ECO:0000256" key="1">
    <source>
        <dbReference type="SAM" id="Phobius"/>
    </source>
</evidence>
<keyword evidence="3" id="KW-1185">Reference proteome</keyword>
<evidence type="ECO:0000313" key="2">
    <source>
        <dbReference type="EMBL" id="KAK1585354.1"/>
    </source>
</evidence>
<name>A0AAD8V447_9PEZI</name>
<gene>
    <name evidence="2" type="ORF">LY79DRAFT_271760</name>
</gene>
<dbReference type="GeneID" id="85436270"/>
<accession>A0AAD8V447</accession>
<protein>
    <submittedName>
        <fullName evidence="2">Uncharacterized protein</fullName>
    </submittedName>
</protein>
<proteinExistence type="predicted"/>